<dbReference type="EMBL" id="CP053538">
    <property type="protein sequence ID" value="QJX46242.1"/>
    <property type="molecule type" value="Genomic_DNA"/>
</dbReference>
<protein>
    <submittedName>
        <fullName evidence="2">Uncharacterized protein</fullName>
    </submittedName>
</protein>
<accession>A0A6M6BE81</accession>
<proteinExistence type="predicted"/>
<evidence type="ECO:0000313" key="3">
    <source>
        <dbReference type="Proteomes" id="UP000501623"/>
    </source>
</evidence>
<feature type="compositionally biased region" description="Polar residues" evidence="1">
    <location>
        <begin position="59"/>
        <end position="71"/>
    </location>
</feature>
<dbReference type="Proteomes" id="UP000501623">
    <property type="component" value="Chromosome"/>
</dbReference>
<name>A0A6M6BE81_9BACT</name>
<dbReference type="KEGG" id="hts:HMJ29_04515"/>
<dbReference type="PROSITE" id="PS51257">
    <property type="entry name" value="PROKAR_LIPOPROTEIN"/>
    <property type="match status" value="1"/>
</dbReference>
<feature type="region of interest" description="Disordered" evidence="1">
    <location>
        <begin position="28"/>
        <end position="71"/>
    </location>
</feature>
<reference evidence="2 3" key="1">
    <citation type="submission" date="2020-05" db="EMBL/GenBank/DDBJ databases">
        <title>Complete genome sequence of Hymenobacter sp. TS19 in Coasted Sand Dune.</title>
        <authorList>
            <person name="Lee J.-H."/>
            <person name="Jung J.-H."/>
            <person name="Jeong S."/>
            <person name="Zhao L."/>
            <person name="Kim M.-K."/>
            <person name="Seo H.-S."/>
            <person name="Lim S."/>
        </authorList>
    </citation>
    <scope>NUCLEOTIDE SEQUENCE [LARGE SCALE GENOMIC DNA]</scope>
    <source>
        <strain evidence="2 3">TS19</strain>
    </source>
</reference>
<evidence type="ECO:0000256" key="1">
    <source>
        <dbReference type="SAM" id="MobiDB-lite"/>
    </source>
</evidence>
<dbReference type="RefSeq" id="WP_171590349.1">
    <property type="nucleotide sequence ID" value="NZ_CP053538.1"/>
</dbReference>
<dbReference type="AlphaFoldDB" id="A0A6M6BE81"/>
<organism evidence="2 3">
    <name type="scientific">Hymenobacter taeanensis</name>
    <dbReference type="NCBI Taxonomy" id="2735321"/>
    <lineage>
        <taxon>Bacteria</taxon>
        <taxon>Pseudomonadati</taxon>
        <taxon>Bacteroidota</taxon>
        <taxon>Cytophagia</taxon>
        <taxon>Cytophagales</taxon>
        <taxon>Hymenobacteraceae</taxon>
        <taxon>Hymenobacter</taxon>
    </lineage>
</organism>
<gene>
    <name evidence="2" type="ORF">HMJ29_04515</name>
</gene>
<keyword evidence="3" id="KW-1185">Reference proteome</keyword>
<sequence length="71" mass="7502">MKNLSKLFLVVSIATAALSSCQVDTADRNKYDASTAPTPGVKTQAETDELAPRIDLPPDSTSTMQAADTTM</sequence>
<evidence type="ECO:0000313" key="2">
    <source>
        <dbReference type="EMBL" id="QJX46242.1"/>
    </source>
</evidence>